<dbReference type="AlphaFoldDB" id="A0A4R3M7Z3"/>
<proteinExistence type="predicted"/>
<feature type="domain" description="Pyridoxamine 5'-phosphate oxidase N-terminal" evidence="1">
    <location>
        <begin position="7"/>
        <end position="140"/>
    </location>
</feature>
<dbReference type="Proteomes" id="UP000295525">
    <property type="component" value="Unassembled WGS sequence"/>
</dbReference>
<dbReference type="EMBL" id="SMAJ01000006">
    <property type="protein sequence ID" value="TCT07455.1"/>
    <property type="molecule type" value="Genomic_DNA"/>
</dbReference>
<dbReference type="PIRSF" id="PIRSF004633">
    <property type="entry name" value="UCP_PLP_oxd"/>
    <property type="match status" value="1"/>
</dbReference>
<sequence>MTRESRLTHELRKLLTMQRTAALGTIGEDGTPFVSRVPFAAEPSSGRLVIHVSAMAAHTGNLQARPDASLLVAQPEVPGEPVHALPRVTLQGRATTPEVGSEEWQACKSAYLKRFPDAESMTKLKDFRFVAITATRGRHVDGFGRARNVDDEEIVSILSAPEVTA</sequence>
<dbReference type="InterPro" id="IPR012349">
    <property type="entry name" value="Split_barrel_FMN-bd"/>
</dbReference>
<evidence type="ECO:0000313" key="3">
    <source>
        <dbReference type="Proteomes" id="UP000295525"/>
    </source>
</evidence>
<evidence type="ECO:0000313" key="2">
    <source>
        <dbReference type="EMBL" id="TCT07455.1"/>
    </source>
</evidence>
<organism evidence="2 3">
    <name type="scientific">Paralcaligenes ureilyticus</name>
    <dbReference type="NCBI Taxonomy" id="627131"/>
    <lineage>
        <taxon>Bacteria</taxon>
        <taxon>Pseudomonadati</taxon>
        <taxon>Pseudomonadota</taxon>
        <taxon>Betaproteobacteria</taxon>
        <taxon>Burkholderiales</taxon>
        <taxon>Alcaligenaceae</taxon>
        <taxon>Paralcaligenes</taxon>
    </lineage>
</organism>
<evidence type="ECO:0000259" key="1">
    <source>
        <dbReference type="Pfam" id="PF01243"/>
    </source>
</evidence>
<dbReference type="PANTHER" id="PTHR13343">
    <property type="entry name" value="CREG1 PROTEIN"/>
    <property type="match status" value="1"/>
</dbReference>
<dbReference type="InterPro" id="IPR014419">
    <property type="entry name" value="HutZ"/>
</dbReference>
<dbReference type="Pfam" id="PF01243">
    <property type="entry name" value="PNPOx_N"/>
    <property type="match status" value="1"/>
</dbReference>
<accession>A0A4R3M7Z3</accession>
<dbReference type="PANTHER" id="PTHR13343:SF17">
    <property type="entry name" value="CELLULAR REPRESSOR OF E1A-STIMULATED GENES, ISOFORM A"/>
    <property type="match status" value="1"/>
</dbReference>
<protein>
    <recommendedName>
        <fullName evidence="1">Pyridoxamine 5'-phosphate oxidase N-terminal domain-containing protein</fullName>
    </recommendedName>
</protein>
<dbReference type="OrthoDB" id="9790961at2"/>
<dbReference type="Gene3D" id="2.30.110.10">
    <property type="entry name" value="Electron Transport, Fmn-binding Protein, Chain A"/>
    <property type="match status" value="1"/>
</dbReference>
<gene>
    <name evidence="2" type="ORF">EDC26_106179</name>
</gene>
<dbReference type="RefSeq" id="WP_132582246.1">
    <property type="nucleotide sequence ID" value="NZ_SMAJ01000006.1"/>
</dbReference>
<dbReference type="InterPro" id="IPR011576">
    <property type="entry name" value="Pyridox_Oxase_N"/>
</dbReference>
<reference evidence="2 3" key="1">
    <citation type="submission" date="2019-03" db="EMBL/GenBank/DDBJ databases">
        <title>Genomic Encyclopedia of Type Strains, Phase IV (KMG-IV): sequencing the most valuable type-strain genomes for metagenomic binning, comparative biology and taxonomic classification.</title>
        <authorList>
            <person name="Goeker M."/>
        </authorList>
    </citation>
    <scope>NUCLEOTIDE SEQUENCE [LARGE SCALE GENOMIC DNA]</scope>
    <source>
        <strain evidence="2 3">DSM 24591</strain>
    </source>
</reference>
<name>A0A4R3M7Z3_9BURK</name>
<dbReference type="GO" id="GO:0005737">
    <property type="term" value="C:cytoplasm"/>
    <property type="evidence" value="ECO:0007669"/>
    <property type="project" value="UniProtKB-ARBA"/>
</dbReference>
<comment type="caution">
    <text evidence="2">The sequence shown here is derived from an EMBL/GenBank/DDBJ whole genome shotgun (WGS) entry which is preliminary data.</text>
</comment>
<dbReference type="SUPFAM" id="SSF50475">
    <property type="entry name" value="FMN-binding split barrel"/>
    <property type="match status" value="1"/>
</dbReference>
<keyword evidence="3" id="KW-1185">Reference proteome</keyword>